<name>A0ACC3CU94_9PEZI</name>
<organism evidence="1 2">
    <name type="scientific">Coniosporium uncinatum</name>
    <dbReference type="NCBI Taxonomy" id="93489"/>
    <lineage>
        <taxon>Eukaryota</taxon>
        <taxon>Fungi</taxon>
        <taxon>Dikarya</taxon>
        <taxon>Ascomycota</taxon>
        <taxon>Pezizomycotina</taxon>
        <taxon>Dothideomycetes</taxon>
        <taxon>Dothideomycetes incertae sedis</taxon>
        <taxon>Coniosporium</taxon>
    </lineage>
</organism>
<sequence length="329" mass="37214">MDPSEVKIPEMKDLTIDNITENVHAINSQCPDPRLKYLLERLVTHVHDFARETRLSFAEWEAGLQFLTQVGQTCTEVRQEFILLSDIFGLSLLVDSIDHPKPKNSTEGTVLGPFHTHDAHAEENGTVLHHDPDGTPCLVLCTVKDTDGKPIPNVKIDVWETDSKGFYDVQYENRTTPDGRAVMESDSDGIFWFKAIVPVEYPIPHDGPVGKLLKLLKRHPYRPSHMHFMFEKKGYDHLVTALYLRGDPYETSDAVFGVKDSLLVDLGTVSKDQASEYEVKEGSKLMTYDFVLVTDTEAKELREKIAMEAMKAQGRKMKLYNGLPIPDVD</sequence>
<reference evidence="1" key="1">
    <citation type="submission" date="2024-09" db="EMBL/GenBank/DDBJ databases">
        <title>Black Yeasts Isolated from many extreme environments.</title>
        <authorList>
            <person name="Coleine C."/>
            <person name="Stajich J.E."/>
            <person name="Selbmann L."/>
        </authorList>
    </citation>
    <scope>NUCLEOTIDE SEQUENCE</scope>
    <source>
        <strain evidence="1">CCFEE 5737</strain>
    </source>
</reference>
<protein>
    <submittedName>
        <fullName evidence="1">Uncharacterized protein</fullName>
    </submittedName>
</protein>
<evidence type="ECO:0000313" key="1">
    <source>
        <dbReference type="EMBL" id="KAK3044832.1"/>
    </source>
</evidence>
<dbReference type="Proteomes" id="UP001186974">
    <property type="component" value="Unassembled WGS sequence"/>
</dbReference>
<keyword evidence="2" id="KW-1185">Reference proteome</keyword>
<dbReference type="EMBL" id="JAWDJW010011392">
    <property type="protein sequence ID" value="KAK3044832.1"/>
    <property type="molecule type" value="Genomic_DNA"/>
</dbReference>
<comment type="caution">
    <text evidence="1">The sequence shown here is derived from an EMBL/GenBank/DDBJ whole genome shotgun (WGS) entry which is preliminary data.</text>
</comment>
<evidence type="ECO:0000313" key="2">
    <source>
        <dbReference type="Proteomes" id="UP001186974"/>
    </source>
</evidence>
<accession>A0ACC3CU94</accession>
<proteinExistence type="predicted"/>
<gene>
    <name evidence="1" type="ORF">LTS18_000235</name>
</gene>